<dbReference type="EMBL" id="CAHIKZ030000363">
    <property type="protein sequence ID" value="CAE1170317.1"/>
    <property type="molecule type" value="Genomic_DNA"/>
</dbReference>
<organism evidence="2 3">
    <name type="scientific">Acanthosepion pharaonis</name>
    <name type="common">Pharaoh cuttlefish</name>
    <name type="synonym">Sepia pharaonis</name>
    <dbReference type="NCBI Taxonomy" id="158019"/>
    <lineage>
        <taxon>Eukaryota</taxon>
        <taxon>Metazoa</taxon>
        <taxon>Spiralia</taxon>
        <taxon>Lophotrochozoa</taxon>
        <taxon>Mollusca</taxon>
        <taxon>Cephalopoda</taxon>
        <taxon>Coleoidea</taxon>
        <taxon>Decapodiformes</taxon>
        <taxon>Sepiida</taxon>
        <taxon>Sepiina</taxon>
        <taxon>Sepiidae</taxon>
        <taxon>Acanthosepion</taxon>
    </lineage>
</organism>
<comment type="caution">
    <text evidence="2">The sequence shown here is derived from an EMBL/GenBank/DDBJ whole genome shotgun (WGS) entry which is preliminary data.</text>
</comment>
<name>A0A812B1E4_ACAPH</name>
<feature type="compositionally biased region" description="Low complexity" evidence="1">
    <location>
        <begin position="141"/>
        <end position="165"/>
    </location>
</feature>
<evidence type="ECO:0000256" key="1">
    <source>
        <dbReference type="SAM" id="MobiDB-lite"/>
    </source>
</evidence>
<sequence>MATYYQKANTLYNTHAYSGTPTELLSTAFHPLSSYGIDASTTSYSHTHQTHPAVHTQAHYTPTLQNQVNWPQLAHRYGHMAGSASVAADYNNNRLFSHSSNSLLPTSAEMNGSNPSAHRNIRQTATPTTYQEWLASSNQPTITTSTSSLKSSNNSNGRSLNLDSSMSTLVSQHDQQVLPPSQKNQNGLRVNALNRYPSSVFHRTINSSPPPNTHGDYLPQTINGTDMQNSLSNSPVSFSDISVSTSDIVQTLPHQSLHSQQHHSSLHQQQSLHNTCHQLNRLNSPVVSNTYIQLPHPALDRAGSNDDGLCSSDPDSSSPNSLMNGSRAPYDWMRSAQMENNSKIRKAGKEKLTFKWTCQ</sequence>
<dbReference type="AlphaFoldDB" id="A0A812B1E4"/>
<feature type="compositionally biased region" description="Low complexity" evidence="1">
    <location>
        <begin position="311"/>
        <end position="321"/>
    </location>
</feature>
<evidence type="ECO:0000313" key="3">
    <source>
        <dbReference type="Proteomes" id="UP000597762"/>
    </source>
</evidence>
<dbReference type="Proteomes" id="UP000597762">
    <property type="component" value="Unassembled WGS sequence"/>
</dbReference>
<keyword evidence="3" id="KW-1185">Reference proteome</keyword>
<proteinExistence type="predicted"/>
<feature type="region of interest" description="Disordered" evidence="1">
    <location>
        <begin position="137"/>
        <end position="189"/>
    </location>
</feature>
<evidence type="ECO:0000313" key="2">
    <source>
        <dbReference type="EMBL" id="CAE1170317.1"/>
    </source>
</evidence>
<reference evidence="2" key="1">
    <citation type="submission" date="2021-01" db="EMBL/GenBank/DDBJ databases">
        <authorList>
            <person name="Li R."/>
            <person name="Bekaert M."/>
        </authorList>
    </citation>
    <scope>NUCLEOTIDE SEQUENCE</scope>
    <source>
        <strain evidence="2">Farmed</strain>
    </source>
</reference>
<feature type="region of interest" description="Disordered" evidence="1">
    <location>
        <begin position="297"/>
        <end position="327"/>
    </location>
</feature>
<accession>A0A812B1E4</accession>
<feature type="compositionally biased region" description="Polar residues" evidence="1">
    <location>
        <begin position="166"/>
        <end position="188"/>
    </location>
</feature>
<protein>
    <submittedName>
        <fullName evidence="2">Uncharacterized protein</fullName>
    </submittedName>
</protein>
<gene>
    <name evidence="2" type="ORF">SPHA_11047</name>
</gene>
<feature type="region of interest" description="Disordered" evidence="1">
    <location>
        <begin position="101"/>
        <end position="120"/>
    </location>
</feature>